<dbReference type="Proteomes" id="UP000030753">
    <property type="component" value="Unassembled WGS sequence"/>
</dbReference>
<evidence type="ECO:0000313" key="3">
    <source>
        <dbReference type="Proteomes" id="UP000030753"/>
    </source>
</evidence>
<evidence type="ECO:0000313" key="2">
    <source>
        <dbReference type="EMBL" id="EWY92154.1"/>
    </source>
</evidence>
<evidence type="ECO:0000256" key="1">
    <source>
        <dbReference type="SAM" id="SignalP"/>
    </source>
</evidence>
<dbReference type="EMBL" id="JH717842">
    <property type="protein sequence ID" value="EWY92154.1"/>
    <property type="molecule type" value="Genomic_DNA"/>
</dbReference>
<keyword evidence="1" id="KW-0732">Signal</keyword>
<feature type="signal peptide" evidence="1">
    <location>
        <begin position="1"/>
        <end position="25"/>
    </location>
</feature>
<accession>W9IH41</accession>
<organism evidence="2 3">
    <name type="scientific">Fusarium oxysporum NRRL 32931</name>
    <dbReference type="NCBI Taxonomy" id="660029"/>
    <lineage>
        <taxon>Eukaryota</taxon>
        <taxon>Fungi</taxon>
        <taxon>Dikarya</taxon>
        <taxon>Ascomycota</taxon>
        <taxon>Pezizomycotina</taxon>
        <taxon>Sordariomycetes</taxon>
        <taxon>Hypocreomycetidae</taxon>
        <taxon>Hypocreales</taxon>
        <taxon>Nectriaceae</taxon>
        <taxon>Fusarium</taxon>
        <taxon>Fusarium oxysporum species complex</taxon>
    </lineage>
</organism>
<gene>
    <name evidence="2" type="ORF">FOYG_05740</name>
</gene>
<sequence>MKTTALLSALTLAVVAIAAPAEIEARGGGGGSGGGSSGGTCNSDNHQQVCCNGAGLLDLACTVGILSTGCNQGTYCCDTKAAAFRLPNGNTENQGGLININALNCVNV</sequence>
<dbReference type="HOGENOM" id="CLU_168414_1_0_1"/>
<dbReference type="AlphaFoldDB" id="W9IH41"/>
<name>W9IH41_FUSOX</name>
<reference evidence="2 3" key="1">
    <citation type="submission" date="2011-06" db="EMBL/GenBank/DDBJ databases">
        <title>The Genome Sequence of Fusarium oxysporum FOSC 3-a.</title>
        <authorList>
            <consortium name="The Broad Institute Genome Sequencing Platform"/>
            <person name="Ma L.-J."/>
            <person name="Gale L.R."/>
            <person name="Schwartz D.C."/>
            <person name="Zhou S."/>
            <person name="Corby-Kistler H."/>
            <person name="Young S.K."/>
            <person name="Zeng Q."/>
            <person name="Gargeya S."/>
            <person name="Fitzgerald M."/>
            <person name="Haas B."/>
            <person name="Abouelleil A."/>
            <person name="Alvarado L."/>
            <person name="Arachchi H.M."/>
            <person name="Berlin A."/>
            <person name="Brown A."/>
            <person name="Chapman S.B."/>
            <person name="Chen Z."/>
            <person name="Dunbar C."/>
            <person name="Freedman E."/>
            <person name="Gearin G."/>
            <person name="Gellesch M."/>
            <person name="Goldberg J."/>
            <person name="Griggs A."/>
            <person name="Gujja S."/>
            <person name="Heiman D."/>
            <person name="Howarth C."/>
            <person name="Larson L."/>
            <person name="Lui A."/>
            <person name="MacDonald P.J.P."/>
            <person name="Mehta T."/>
            <person name="Montmayeur A."/>
            <person name="Murphy C."/>
            <person name="Neiman D."/>
            <person name="Pearson M."/>
            <person name="Priest M."/>
            <person name="Roberts A."/>
            <person name="Saif S."/>
            <person name="Shea T."/>
            <person name="Shenoy N."/>
            <person name="Sisk P."/>
            <person name="Stolte C."/>
            <person name="Sykes S."/>
            <person name="Wortman J."/>
            <person name="Nusbaum C."/>
            <person name="Birren B."/>
        </authorList>
    </citation>
    <scope>NUCLEOTIDE SEQUENCE [LARGE SCALE GENOMIC DNA]</scope>
    <source>
        <strain evidence="3">FOSC 3-a</strain>
    </source>
</reference>
<evidence type="ECO:0008006" key="4">
    <source>
        <dbReference type="Google" id="ProtNLM"/>
    </source>
</evidence>
<dbReference type="OrthoDB" id="8115477at2759"/>
<feature type="chain" id="PRO_5004921916" description="Hydrophobin" evidence="1">
    <location>
        <begin position="26"/>
        <end position="108"/>
    </location>
</feature>
<protein>
    <recommendedName>
        <fullName evidence="4">Hydrophobin</fullName>
    </recommendedName>
</protein>
<proteinExistence type="predicted"/>